<dbReference type="InterPro" id="IPR003738">
    <property type="entry name" value="SRAP"/>
</dbReference>
<evidence type="ECO:0000313" key="10">
    <source>
        <dbReference type="Proteomes" id="UP000292262"/>
    </source>
</evidence>
<evidence type="ECO:0000256" key="2">
    <source>
        <dbReference type="ARBA" id="ARBA00022670"/>
    </source>
</evidence>
<dbReference type="InterPro" id="IPR036590">
    <property type="entry name" value="SRAP-like"/>
</dbReference>
<dbReference type="GO" id="GO:0008233">
    <property type="term" value="F:peptidase activity"/>
    <property type="evidence" value="ECO:0007669"/>
    <property type="project" value="UniProtKB-KW"/>
</dbReference>
<evidence type="ECO:0000256" key="6">
    <source>
        <dbReference type="ARBA" id="ARBA00023125"/>
    </source>
</evidence>
<organism evidence="9 10">
    <name type="scientific">Aquimarina brevivitae</name>
    <dbReference type="NCBI Taxonomy" id="323412"/>
    <lineage>
        <taxon>Bacteria</taxon>
        <taxon>Pseudomonadati</taxon>
        <taxon>Bacteroidota</taxon>
        <taxon>Flavobacteriia</taxon>
        <taxon>Flavobacteriales</taxon>
        <taxon>Flavobacteriaceae</taxon>
        <taxon>Aquimarina</taxon>
    </lineage>
</organism>
<dbReference type="SUPFAM" id="SSF143081">
    <property type="entry name" value="BB1717-like"/>
    <property type="match status" value="1"/>
</dbReference>
<dbReference type="OrthoDB" id="9782620at2"/>
<dbReference type="Gene3D" id="3.90.1680.10">
    <property type="entry name" value="SOS response associated peptidase-like"/>
    <property type="match status" value="1"/>
</dbReference>
<comment type="similarity">
    <text evidence="1 8">Belongs to the SOS response-associated peptidase family.</text>
</comment>
<reference evidence="9 10" key="1">
    <citation type="submission" date="2019-02" db="EMBL/GenBank/DDBJ databases">
        <title>Genomic Encyclopedia of Type Strains, Phase IV (KMG-IV): sequencing the most valuable type-strain genomes for metagenomic binning, comparative biology and taxonomic classification.</title>
        <authorList>
            <person name="Goeker M."/>
        </authorList>
    </citation>
    <scope>NUCLEOTIDE SEQUENCE [LARGE SCALE GENOMIC DNA]</scope>
    <source>
        <strain evidence="9 10">DSM 17196</strain>
    </source>
</reference>
<dbReference type="EMBL" id="SGXE01000001">
    <property type="protein sequence ID" value="RZT00041.1"/>
    <property type="molecule type" value="Genomic_DNA"/>
</dbReference>
<evidence type="ECO:0000256" key="1">
    <source>
        <dbReference type="ARBA" id="ARBA00008136"/>
    </source>
</evidence>
<keyword evidence="5" id="KW-0190">Covalent protein-DNA linkage</keyword>
<sequence length="234" mass="27260">MFYKLSNSVTKKQLEHEIGMPFEHPNIYCPNPIVDGLKETTLPIIIAEKPKVISHGIWGILPKEYEGSWEDFQNVYNTLNFTASEIKTNSIYSHAYQNRRCLIIVDGFFTSYYMHKKMYPIYVFNSTKKPFFIAGIYNKLSDGFITCSLLLKKATSFISKIQNLTSLMPAIIDPQFKDEWLNSNTDLKEIDHILQQQSEITLKAHPIARDFYEQGIIYESILDPVYYNQELIFD</sequence>
<evidence type="ECO:0000256" key="5">
    <source>
        <dbReference type="ARBA" id="ARBA00023124"/>
    </source>
</evidence>
<keyword evidence="7" id="KW-0456">Lyase</keyword>
<dbReference type="EC" id="3.4.-.-" evidence="8"/>
<dbReference type="PANTHER" id="PTHR13604:SF0">
    <property type="entry name" value="ABASIC SITE PROCESSING PROTEIN HMCES"/>
    <property type="match status" value="1"/>
</dbReference>
<protein>
    <recommendedName>
        <fullName evidence="8">Abasic site processing protein</fullName>
        <ecNumber evidence="8">3.4.-.-</ecNumber>
    </recommendedName>
</protein>
<dbReference type="RefSeq" id="WP_130285844.1">
    <property type="nucleotide sequence ID" value="NZ_SGXE01000001.1"/>
</dbReference>
<evidence type="ECO:0000256" key="4">
    <source>
        <dbReference type="ARBA" id="ARBA00022801"/>
    </source>
</evidence>
<name>A0A4Q7PJN5_9FLAO</name>
<dbReference type="GO" id="GO:0106300">
    <property type="term" value="P:protein-DNA covalent cross-linking repair"/>
    <property type="evidence" value="ECO:0007669"/>
    <property type="project" value="InterPro"/>
</dbReference>
<dbReference type="Proteomes" id="UP000292262">
    <property type="component" value="Unassembled WGS sequence"/>
</dbReference>
<dbReference type="Pfam" id="PF02586">
    <property type="entry name" value="SRAP"/>
    <property type="match status" value="1"/>
</dbReference>
<keyword evidence="2 8" id="KW-0645">Protease</keyword>
<dbReference type="GO" id="GO:0016829">
    <property type="term" value="F:lyase activity"/>
    <property type="evidence" value="ECO:0007669"/>
    <property type="project" value="UniProtKB-KW"/>
</dbReference>
<dbReference type="PANTHER" id="PTHR13604">
    <property type="entry name" value="DC12-RELATED"/>
    <property type="match status" value="1"/>
</dbReference>
<evidence type="ECO:0000256" key="7">
    <source>
        <dbReference type="ARBA" id="ARBA00023239"/>
    </source>
</evidence>
<gene>
    <name evidence="9" type="ORF">EV197_1271</name>
</gene>
<evidence type="ECO:0000256" key="3">
    <source>
        <dbReference type="ARBA" id="ARBA00022763"/>
    </source>
</evidence>
<keyword evidence="10" id="KW-1185">Reference proteome</keyword>
<keyword evidence="3" id="KW-0227">DNA damage</keyword>
<dbReference type="GO" id="GO:0006508">
    <property type="term" value="P:proteolysis"/>
    <property type="evidence" value="ECO:0007669"/>
    <property type="project" value="UniProtKB-KW"/>
</dbReference>
<proteinExistence type="inferred from homology"/>
<comment type="caution">
    <text evidence="9">The sequence shown here is derived from an EMBL/GenBank/DDBJ whole genome shotgun (WGS) entry which is preliminary data.</text>
</comment>
<evidence type="ECO:0000256" key="8">
    <source>
        <dbReference type="RuleBase" id="RU364100"/>
    </source>
</evidence>
<dbReference type="GO" id="GO:0003697">
    <property type="term" value="F:single-stranded DNA binding"/>
    <property type="evidence" value="ECO:0007669"/>
    <property type="project" value="InterPro"/>
</dbReference>
<keyword evidence="6" id="KW-0238">DNA-binding</keyword>
<evidence type="ECO:0000313" key="9">
    <source>
        <dbReference type="EMBL" id="RZT00041.1"/>
    </source>
</evidence>
<accession>A0A4Q7PJN5</accession>
<keyword evidence="4 8" id="KW-0378">Hydrolase</keyword>
<dbReference type="AlphaFoldDB" id="A0A4Q7PJN5"/>